<organism evidence="3 4">
    <name type="scientific">Methanobacterium bryantii</name>
    <dbReference type="NCBI Taxonomy" id="2161"/>
    <lineage>
        <taxon>Archaea</taxon>
        <taxon>Methanobacteriati</taxon>
        <taxon>Methanobacteriota</taxon>
        <taxon>Methanomada group</taxon>
        <taxon>Methanobacteria</taxon>
        <taxon>Methanobacteriales</taxon>
        <taxon>Methanobacteriaceae</taxon>
        <taxon>Methanobacterium</taxon>
    </lineage>
</organism>
<evidence type="ECO:0000313" key="3">
    <source>
        <dbReference type="EMBL" id="PAV04389.1"/>
    </source>
</evidence>
<protein>
    <submittedName>
        <fullName evidence="3">Universal stress protein UspA</fullName>
    </submittedName>
</protein>
<dbReference type="SUPFAM" id="SSF52402">
    <property type="entry name" value="Adenine nucleotide alpha hydrolases-like"/>
    <property type="match status" value="1"/>
</dbReference>
<dbReference type="EMBL" id="LMVM01000023">
    <property type="protein sequence ID" value="PAV04389.1"/>
    <property type="molecule type" value="Genomic_DNA"/>
</dbReference>
<dbReference type="AlphaFoldDB" id="A0A2A2H4P1"/>
<dbReference type="PRINTS" id="PR01438">
    <property type="entry name" value="UNVRSLSTRESS"/>
</dbReference>
<dbReference type="OrthoDB" id="105697at2157"/>
<evidence type="ECO:0000313" key="4">
    <source>
        <dbReference type="Proteomes" id="UP000217784"/>
    </source>
</evidence>
<dbReference type="RefSeq" id="WP_069585626.1">
    <property type="nucleotide sequence ID" value="NZ_LMVM01000023.1"/>
</dbReference>
<reference evidence="3 4" key="1">
    <citation type="journal article" date="2017" name="BMC Genomics">
        <title>Genomic analysis of methanogenic archaea reveals a shift towards energy conservation.</title>
        <authorList>
            <person name="Gilmore S.P."/>
            <person name="Henske J.K."/>
            <person name="Sexton J.A."/>
            <person name="Solomon K.V."/>
            <person name="Seppala S."/>
            <person name="Yoo J.I."/>
            <person name="Huyett L.M."/>
            <person name="Pressman A."/>
            <person name="Cogan J.Z."/>
            <person name="Kivenson V."/>
            <person name="Peng X."/>
            <person name="Tan Y."/>
            <person name="Valentine D.L."/>
            <person name="O'Malley M.A."/>
        </authorList>
    </citation>
    <scope>NUCLEOTIDE SEQUENCE [LARGE SCALE GENOMIC DNA]</scope>
    <source>
        <strain evidence="3 4">M.o.H.</strain>
    </source>
</reference>
<dbReference type="PANTHER" id="PTHR46268:SF6">
    <property type="entry name" value="UNIVERSAL STRESS PROTEIN UP12"/>
    <property type="match status" value="1"/>
</dbReference>
<evidence type="ECO:0000259" key="2">
    <source>
        <dbReference type="Pfam" id="PF00582"/>
    </source>
</evidence>
<name>A0A2A2H4P1_METBR</name>
<feature type="domain" description="UspA" evidence="2">
    <location>
        <begin position="1"/>
        <end position="149"/>
    </location>
</feature>
<sequence length="149" mass="16349">MYKKILLPTDGSEYANKAAKHAIWLARLNGAELIALNVIETSSLVGLPAEDLIVRIKEMLKEEGHKSLEKISDILKESKIEDECQKEVKLTLSTKEGSPSDIIINTVKEEGVDLIVMGTSGKHGLDRFLLGSVTENVVRSSQCPVLVVH</sequence>
<dbReference type="InterPro" id="IPR006015">
    <property type="entry name" value="Universal_stress_UspA"/>
</dbReference>
<dbReference type="CDD" id="cd00293">
    <property type="entry name" value="USP-like"/>
    <property type="match status" value="1"/>
</dbReference>
<dbReference type="PANTHER" id="PTHR46268">
    <property type="entry name" value="STRESS RESPONSE PROTEIN NHAX"/>
    <property type="match status" value="1"/>
</dbReference>
<dbReference type="InterPro" id="IPR006016">
    <property type="entry name" value="UspA"/>
</dbReference>
<gene>
    <name evidence="3" type="ORF">ASJ80_05975</name>
</gene>
<comment type="caution">
    <text evidence="3">The sequence shown here is derived from an EMBL/GenBank/DDBJ whole genome shotgun (WGS) entry which is preliminary data.</text>
</comment>
<comment type="similarity">
    <text evidence="1">Belongs to the universal stress protein A family.</text>
</comment>
<evidence type="ECO:0000256" key="1">
    <source>
        <dbReference type="ARBA" id="ARBA00008791"/>
    </source>
</evidence>
<dbReference type="InterPro" id="IPR014729">
    <property type="entry name" value="Rossmann-like_a/b/a_fold"/>
</dbReference>
<dbReference type="Gene3D" id="3.40.50.620">
    <property type="entry name" value="HUPs"/>
    <property type="match status" value="1"/>
</dbReference>
<dbReference type="Pfam" id="PF00582">
    <property type="entry name" value="Usp"/>
    <property type="match status" value="1"/>
</dbReference>
<dbReference type="Proteomes" id="UP000217784">
    <property type="component" value="Unassembled WGS sequence"/>
</dbReference>
<keyword evidence="4" id="KW-1185">Reference proteome</keyword>
<proteinExistence type="inferred from homology"/>
<accession>A0A2A2H4P1</accession>